<accession>A0A365YBD9</accession>
<dbReference type="PANTHER" id="PTHR43188">
    <property type="entry name" value="ACYL-COENZYME A OXIDASE"/>
    <property type="match status" value="1"/>
</dbReference>
<gene>
    <name evidence="9" type="ORF">C1H84_12570</name>
</gene>
<keyword evidence="4 5" id="KW-0274">FAD</keyword>
<dbReference type="PANTHER" id="PTHR43188:SF1">
    <property type="entry name" value="ACYL-COA DEHYDROGENASE"/>
    <property type="match status" value="1"/>
</dbReference>
<comment type="cofactor">
    <cofactor evidence="1 5">
        <name>FAD</name>
        <dbReference type="ChEBI" id="CHEBI:57692"/>
    </cofactor>
</comment>
<dbReference type="GO" id="GO:0006635">
    <property type="term" value="P:fatty acid beta-oxidation"/>
    <property type="evidence" value="ECO:0007669"/>
    <property type="project" value="InterPro"/>
</dbReference>
<dbReference type="SUPFAM" id="SSF47203">
    <property type="entry name" value="Acyl-CoA dehydrogenase C-terminal domain-like"/>
    <property type="match status" value="1"/>
</dbReference>
<sequence length="381" mass="40869">MDLMTDISAQLTQSERARLAQVRELAQGRIRRQSIEYWNCEDFAPGLVAELGAAGLGAVQLEDCSHLARGLIHAELARADISLSSVVGIHNELVLGMINELGSEAQRREWLPRLGRLEAFGAFAMTEPEHGSDIAGGMATSVHREGDEYVLTGRKRWIGMGTIADFALVWAREPESGDIGAYLVESGRRGFSASKIGNKIGLRIMQNADIELHEVRIPLENKLPGATGFAAANHLLMQSRAWVGWQAAGAMLATLDVCTAYAVSRGQFGKPLASFQLIQQALAEIAGNARAGLSMMGDIARKQEAGKLTMADAALAKSTATRLARDAVAKGRALLGGNGVSSEYEMAKIFCDVEILHTYEGTYEINSLIVGRALTGTGAFV</sequence>
<keyword evidence="3 5" id="KW-0285">Flavoprotein</keyword>
<evidence type="ECO:0000256" key="1">
    <source>
        <dbReference type="ARBA" id="ARBA00001974"/>
    </source>
</evidence>
<evidence type="ECO:0000313" key="10">
    <source>
        <dbReference type="Proteomes" id="UP000252167"/>
    </source>
</evidence>
<dbReference type="InterPro" id="IPR037069">
    <property type="entry name" value="AcylCoA_DH/ox_N_sf"/>
</dbReference>
<dbReference type="Gene3D" id="1.10.540.10">
    <property type="entry name" value="Acyl-CoA dehydrogenase/oxidase, N-terminal domain"/>
    <property type="match status" value="1"/>
</dbReference>
<feature type="domain" description="Acyl-CoA dehydrogenase/oxidase N-terminal" evidence="8">
    <location>
        <begin position="13"/>
        <end position="116"/>
    </location>
</feature>
<evidence type="ECO:0000313" key="9">
    <source>
        <dbReference type="EMBL" id="RBL99971.1"/>
    </source>
</evidence>
<dbReference type="InterPro" id="IPR045008">
    <property type="entry name" value="ACX4-like"/>
</dbReference>
<comment type="caution">
    <text evidence="9">The sequence shown here is derived from an EMBL/GenBank/DDBJ whole genome shotgun (WGS) entry which is preliminary data.</text>
</comment>
<dbReference type="Gene3D" id="2.40.110.10">
    <property type="entry name" value="Butyryl-CoA Dehydrogenase, subunit A, domain 2"/>
    <property type="match status" value="1"/>
</dbReference>
<dbReference type="GO" id="GO:0050660">
    <property type="term" value="F:flavin adenine dinucleotide binding"/>
    <property type="evidence" value="ECO:0007669"/>
    <property type="project" value="InterPro"/>
</dbReference>
<name>A0A365YBD9_9MICC</name>
<reference evidence="9 10" key="1">
    <citation type="submission" date="2018-01" db="EMBL/GenBank/DDBJ databases">
        <title>Glutamicibacter soli strain NHPC-3 Whole genome sequence and assembly.</title>
        <authorList>
            <person name="Choudhury P."/>
            <person name="Gupta D."/>
            <person name="Sengupta K."/>
            <person name="Jawed A."/>
            <person name="Sultana N."/>
            <person name="Saha P."/>
        </authorList>
    </citation>
    <scope>NUCLEOTIDE SEQUENCE [LARGE SCALE GENOMIC DNA]</scope>
    <source>
        <strain evidence="9 10">NHPC-3</strain>
    </source>
</reference>
<dbReference type="RefSeq" id="WP_113607560.1">
    <property type="nucleotide sequence ID" value="NZ_POAF01000006.1"/>
</dbReference>
<dbReference type="GO" id="GO:0003995">
    <property type="term" value="F:acyl-CoA dehydrogenase activity"/>
    <property type="evidence" value="ECO:0007669"/>
    <property type="project" value="InterPro"/>
</dbReference>
<dbReference type="InterPro" id="IPR046373">
    <property type="entry name" value="Acyl-CoA_Oxase/DH_mid-dom_sf"/>
</dbReference>
<dbReference type="InterPro" id="IPR036250">
    <property type="entry name" value="AcylCo_DH-like_C"/>
</dbReference>
<protein>
    <submittedName>
        <fullName evidence="9">Acyl-CoA dehydrogenase</fullName>
    </submittedName>
</protein>
<dbReference type="InterPro" id="IPR013786">
    <property type="entry name" value="AcylCoA_DH/ox_N"/>
</dbReference>
<evidence type="ECO:0000256" key="4">
    <source>
        <dbReference type="ARBA" id="ARBA00022827"/>
    </source>
</evidence>
<feature type="domain" description="Acyl-CoA oxidase/dehydrogenase middle" evidence="7">
    <location>
        <begin position="122"/>
        <end position="214"/>
    </location>
</feature>
<evidence type="ECO:0000259" key="7">
    <source>
        <dbReference type="Pfam" id="PF02770"/>
    </source>
</evidence>
<dbReference type="InterPro" id="IPR009100">
    <property type="entry name" value="AcylCoA_DH/oxidase_NM_dom_sf"/>
</dbReference>
<keyword evidence="10" id="KW-1185">Reference proteome</keyword>
<keyword evidence="5" id="KW-0560">Oxidoreductase</keyword>
<organism evidence="9 10">
    <name type="scientific">Glutamicibacter soli</name>
    <dbReference type="NCBI Taxonomy" id="453836"/>
    <lineage>
        <taxon>Bacteria</taxon>
        <taxon>Bacillati</taxon>
        <taxon>Actinomycetota</taxon>
        <taxon>Actinomycetes</taxon>
        <taxon>Micrococcales</taxon>
        <taxon>Micrococcaceae</taxon>
        <taxon>Glutamicibacter</taxon>
    </lineage>
</organism>
<comment type="similarity">
    <text evidence="2 5">Belongs to the acyl-CoA dehydrogenase family.</text>
</comment>
<proteinExistence type="inferred from homology"/>
<dbReference type="Pfam" id="PF02771">
    <property type="entry name" value="Acyl-CoA_dh_N"/>
    <property type="match status" value="1"/>
</dbReference>
<feature type="domain" description="Acyl-CoA dehydrogenase/oxidase C-terminal" evidence="6">
    <location>
        <begin position="227"/>
        <end position="374"/>
    </location>
</feature>
<dbReference type="SUPFAM" id="SSF56645">
    <property type="entry name" value="Acyl-CoA dehydrogenase NM domain-like"/>
    <property type="match status" value="1"/>
</dbReference>
<dbReference type="EMBL" id="POAF01000006">
    <property type="protein sequence ID" value="RBL99971.1"/>
    <property type="molecule type" value="Genomic_DNA"/>
</dbReference>
<dbReference type="Proteomes" id="UP000252167">
    <property type="component" value="Unassembled WGS sequence"/>
</dbReference>
<dbReference type="InterPro" id="IPR006091">
    <property type="entry name" value="Acyl-CoA_Oxase/DH_mid-dom"/>
</dbReference>
<evidence type="ECO:0000259" key="8">
    <source>
        <dbReference type="Pfam" id="PF02771"/>
    </source>
</evidence>
<dbReference type="InterPro" id="IPR009075">
    <property type="entry name" value="AcylCo_DH/oxidase_C"/>
</dbReference>
<dbReference type="Pfam" id="PF02770">
    <property type="entry name" value="Acyl-CoA_dh_M"/>
    <property type="match status" value="1"/>
</dbReference>
<evidence type="ECO:0000259" key="6">
    <source>
        <dbReference type="Pfam" id="PF00441"/>
    </source>
</evidence>
<evidence type="ECO:0000256" key="5">
    <source>
        <dbReference type="RuleBase" id="RU362125"/>
    </source>
</evidence>
<evidence type="ECO:0000256" key="2">
    <source>
        <dbReference type="ARBA" id="ARBA00009347"/>
    </source>
</evidence>
<dbReference type="Gene3D" id="1.20.140.10">
    <property type="entry name" value="Butyryl-CoA Dehydrogenase, subunit A, domain 3"/>
    <property type="match status" value="1"/>
</dbReference>
<dbReference type="Pfam" id="PF00441">
    <property type="entry name" value="Acyl-CoA_dh_1"/>
    <property type="match status" value="1"/>
</dbReference>
<evidence type="ECO:0000256" key="3">
    <source>
        <dbReference type="ARBA" id="ARBA00022630"/>
    </source>
</evidence>
<dbReference type="AlphaFoldDB" id="A0A365YBD9"/>